<sequence length="370" mass="42113">MIIKDEIHGTVEFNELEEKIIDSAHFQRLRRIKQMSVTNLVYPGANHSRFEHSIGTAHLSEIIARSVDLEEDEIQKVKLYGLLHDIGHVAFSHEGEDVLKKYIGNHEEVGRQKILEGEIADILSENYQPREIADIGGSPNGNIVESDLGADRMDYLKRDALNTGVAYGIIDIDRIVHTIKMEKGKMYIEKGGLEAAENLLVARFMMFSAVYLHRTVRIATAMLYRAIEGAISDDTIAPERFTELDDESAMAEIAKSETGGKYANALLRRHLYKEVCSFPKNNWTETKAKKLEKQVSEKINQDIIIDFPHPFFKSVEFQVKTDDGLCPIVEVSQLVQSLKKTEEDRMRVLVLAEEDVRTRFGDKIRKLIQL</sequence>
<dbReference type="InterPro" id="IPR003607">
    <property type="entry name" value="HD/PDEase_dom"/>
</dbReference>
<reference evidence="2 3" key="1">
    <citation type="submission" date="2019-08" db="EMBL/GenBank/DDBJ databases">
        <authorList>
            <person name="Vazquez-Campos X."/>
        </authorList>
    </citation>
    <scope>NUCLEOTIDE SEQUENCE [LARGE SCALE GENOMIC DNA]</scope>
    <source>
        <strain evidence="2">LFW-283_2</strain>
    </source>
</reference>
<dbReference type="Pfam" id="PF01966">
    <property type="entry name" value="HD"/>
    <property type="match status" value="1"/>
</dbReference>
<dbReference type="AlphaFoldDB" id="A0A5E4LRQ7"/>
<accession>A0A5E4LRQ7</accession>
<protein>
    <submittedName>
        <fullName evidence="2">Deoxyguanosinetriphosphate triphosphohydrolase-like protein</fullName>
    </submittedName>
</protein>
<organism evidence="2 3">
    <name type="scientific">Candidatus Bilamarchaeum dharawalense</name>
    <dbReference type="NCBI Taxonomy" id="2885759"/>
    <lineage>
        <taxon>Archaea</taxon>
        <taxon>Candidatus Micrarchaeota</taxon>
        <taxon>Candidatus Micrarchaeia</taxon>
        <taxon>Candidatus Anstonellales</taxon>
        <taxon>Candidatus Bilamarchaeaceae</taxon>
        <taxon>Candidatus Bilamarchaeum</taxon>
    </lineage>
</organism>
<gene>
    <name evidence="2" type="ORF">LFW2832_01077</name>
</gene>
<evidence type="ECO:0000313" key="3">
    <source>
        <dbReference type="Proteomes" id="UP000789941"/>
    </source>
</evidence>
<proteinExistence type="predicted"/>
<dbReference type="Gene3D" id="1.10.3210.10">
    <property type="entry name" value="Hypothetical protein af1432"/>
    <property type="match status" value="1"/>
</dbReference>
<dbReference type="EMBL" id="CABMJJ010000009">
    <property type="protein sequence ID" value="VVC04620.1"/>
    <property type="molecule type" value="Genomic_DNA"/>
</dbReference>
<evidence type="ECO:0000313" key="2">
    <source>
        <dbReference type="EMBL" id="VVC04620.1"/>
    </source>
</evidence>
<dbReference type="CDD" id="cd00077">
    <property type="entry name" value="HDc"/>
    <property type="match status" value="1"/>
</dbReference>
<dbReference type="GO" id="GO:0006203">
    <property type="term" value="P:dGTP catabolic process"/>
    <property type="evidence" value="ECO:0007669"/>
    <property type="project" value="TreeGrafter"/>
</dbReference>
<dbReference type="SUPFAM" id="SSF109604">
    <property type="entry name" value="HD-domain/PDEase-like"/>
    <property type="match status" value="1"/>
</dbReference>
<evidence type="ECO:0000259" key="1">
    <source>
        <dbReference type="SMART" id="SM00471"/>
    </source>
</evidence>
<dbReference type="PANTHER" id="PTHR11373">
    <property type="entry name" value="DEOXYNUCLEOSIDE TRIPHOSPHATE TRIPHOSPHOHYDROLASE"/>
    <property type="match status" value="1"/>
</dbReference>
<dbReference type="Proteomes" id="UP000789941">
    <property type="component" value="Unassembled WGS sequence"/>
</dbReference>
<comment type="caution">
    <text evidence="2">The sequence shown here is derived from an EMBL/GenBank/DDBJ whole genome shotgun (WGS) entry which is preliminary data.</text>
</comment>
<dbReference type="InterPro" id="IPR050135">
    <property type="entry name" value="dGTPase-like"/>
</dbReference>
<dbReference type="GO" id="GO:0008832">
    <property type="term" value="F:dGTPase activity"/>
    <property type="evidence" value="ECO:0007669"/>
    <property type="project" value="TreeGrafter"/>
</dbReference>
<dbReference type="InterPro" id="IPR006674">
    <property type="entry name" value="HD_domain"/>
</dbReference>
<dbReference type="Pfam" id="PF19276">
    <property type="entry name" value="HD_assoc_2"/>
    <property type="match status" value="1"/>
</dbReference>
<feature type="domain" description="HD/PDEase" evidence="1">
    <location>
        <begin position="45"/>
        <end position="165"/>
    </location>
</feature>
<dbReference type="SMART" id="SM00471">
    <property type="entry name" value="HDc"/>
    <property type="match status" value="1"/>
</dbReference>
<name>A0A5E4LRQ7_9ARCH</name>
<dbReference type="PANTHER" id="PTHR11373:SF4">
    <property type="entry name" value="DEOXYNUCLEOSIDE TRIPHOSPHATE TRIPHOSPHOHYDROLASE SAMHD1"/>
    <property type="match status" value="1"/>
</dbReference>
<dbReference type="InterPro" id="IPR045509">
    <property type="entry name" value="HD_assoc_2"/>
</dbReference>